<dbReference type="GO" id="GO:0001508">
    <property type="term" value="P:action potential"/>
    <property type="evidence" value="ECO:0007669"/>
    <property type="project" value="TreeGrafter"/>
</dbReference>
<evidence type="ECO:0000256" key="10">
    <source>
        <dbReference type="ARBA" id="ARBA00023303"/>
    </source>
</evidence>
<comment type="subcellular location">
    <subcellularLocation>
        <location evidence="1">Membrane</location>
        <topology evidence="1">Multi-pass membrane protein</topology>
    </subcellularLocation>
</comment>
<keyword evidence="6" id="KW-0630">Potassium</keyword>
<evidence type="ECO:0000256" key="7">
    <source>
        <dbReference type="ARBA" id="ARBA00022989"/>
    </source>
</evidence>
<dbReference type="PRINTS" id="PR00169">
    <property type="entry name" value="KCHANNEL"/>
</dbReference>
<comment type="caution">
    <text evidence="13">The sequence shown here is derived from an EMBL/GenBank/DDBJ whole genome shotgun (WGS) entry which is preliminary data.</text>
</comment>
<reference evidence="13" key="1">
    <citation type="submission" date="2018-11" db="EMBL/GenBank/DDBJ databases">
        <authorList>
            <consortium name="Pathogen Informatics"/>
        </authorList>
    </citation>
    <scope>NUCLEOTIDE SEQUENCE</scope>
</reference>
<evidence type="ECO:0000256" key="9">
    <source>
        <dbReference type="ARBA" id="ARBA00023136"/>
    </source>
</evidence>
<dbReference type="Gene3D" id="1.10.287.70">
    <property type="match status" value="1"/>
</dbReference>
<dbReference type="EMBL" id="CAAALY010258700">
    <property type="protein sequence ID" value="VEL38704.1"/>
    <property type="molecule type" value="Genomic_DNA"/>
</dbReference>
<evidence type="ECO:0000256" key="1">
    <source>
        <dbReference type="ARBA" id="ARBA00004141"/>
    </source>
</evidence>
<dbReference type="AlphaFoldDB" id="A0A448XKC5"/>
<evidence type="ECO:0000256" key="4">
    <source>
        <dbReference type="ARBA" id="ARBA00022692"/>
    </source>
</evidence>
<dbReference type="Pfam" id="PF00520">
    <property type="entry name" value="Ion_trans"/>
    <property type="match status" value="1"/>
</dbReference>
<keyword evidence="14" id="KW-1185">Reference proteome</keyword>
<gene>
    <name evidence="13" type="ORF">PXEA_LOCUS32144</name>
</gene>
<evidence type="ECO:0000256" key="2">
    <source>
        <dbReference type="ARBA" id="ARBA00022448"/>
    </source>
</evidence>
<evidence type="ECO:0000256" key="3">
    <source>
        <dbReference type="ARBA" id="ARBA00022538"/>
    </source>
</evidence>
<evidence type="ECO:0000256" key="11">
    <source>
        <dbReference type="SAM" id="Phobius"/>
    </source>
</evidence>
<dbReference type="GO" id="GO:0008076">
    <property type="term" value="C:voltage-gated potassium channel complex"/>
    <property type="evidence" value="ECO:0007669"/>
    <property type="project" value="InterPro"/>
</dbReference>
<evidence type="ECO:0000256" key="8">
    <source>
        <dbReference type="ARBA" id="ARBA00023065"/>
    </source>
</evidence>
<dbReference type="GO" id="GO:0045211">
    <property type="term" value="C:postsynaptic membrane"/>
    <property type="evidence" value="ECO:0007669"/>
    <property type="project" value="TreeGrafter"/>
</dbReference>
<evidence type="ECO:0000259" key="12">
    <source>
        <dbReference type="Pfam" id="PF00520"/>
    </source>
</evidence>
<dbReference type="OrthoDB" id="10025005at2759"/>
<accession>A0A448XKC5</accession>
<dbReference type="GO" id="GO:0043679">
    <property type="term" value="C:axon terminus"/>
    <property type="evidence" value="ECO:0007669"/>
    <property type="project" value="TreeGrafter"/>
</dbReference>
<dbReference type="PANTHER" id="PTHR11537">
    <property type="entry name" value="VOLTAGE-GATED POTASSIUM CHANNEL"/>
    <property type="match status" value="1"/>
</dbReference>
<evidence type="ECO:0000313" key="13">
    <source>
        <dbReference type="EMBL" id="VEL38704.1"/>
    </source>
</evidence>
<dbReference type="GO" id="GO:0032809">
    <property type="term" value="C:neuronal cell body membrane"/>
    <property type="evidence" value="ECO:0007669"/>
    <property type="project" value="TreeGrafter"/>
</dbReference>
<dbReference type="InterPro" id="IPR005821">
    <property type="entry name" value="Ion_trans_dom"/>
</dbReference>
<keyword evidence="5" id="KW-0631">Potassium channel</keyword>
<sequence length="140" mass="15978">MRLFKLTRHISGLKLLILTFKASAKEFSLLIFFLVVFIVIFAALIYQAERLNPAPHNDFTSIPIGLWWAIVTMTTVGYGDMVPRSYAARFETGSILHSKFTSYKRQSQALSSSHRGQNQRHWQGQHQAISAKNMTVYVSK</sequence>
<dbReference type="InterPro" id="IPR003968">
    <property type="entry name" value="K_chnl_volt-dep_Kv"/>
</dbReference>
<feature type="transmembrane region" description="Helical" evidence="11">
    <location>
        <begin position="60"/>
        <end position="79"/>
    </location>
</feature>
<keyword evidence="3" id="KW-0633">Potassium transport</keyword>
<name>A0A448XKC5_9PLAT</name>
<dbReference type="GO" id="GO:0032590">
    <property type="term" value="C:dendrite membrane"/>
    <property type="evidence" value="ECO:0007669"/>
    <property type="project" value="TreeGrafter"/>
</dbReference>
<dbReference type="GO" id="GO:0042734">
    <property type="term" value="C:presynaptic membrane"/>
    <property type="evidence" value="ECO:0007669"/>
    <property type="project" value="TreeGrafter"/>
</dbReference>
<dbReference type="PRINTS" id="PR01491">
    <property type="entry name" value="KVCHANNEL"/>
</dbReference>
<keyword evidence="7 11" id="KW-1133">Transmembrane helix</keyword>
<feature type="transmembrane region" description="Helical" evidence="11">
    <location>
        <begin position="27"/>
        <end position="48"/>
    </location>
</feature>
<evidence type="ECO:0000256" key="5">
    <source>
        <dbReference type="ARBA" id="ARBA00022826"/>
    </source>
</evidence>
<keyword evidence="9 11" id="KW-0472">Membrane</keyword>
<proteinExistence type="predicted"/>
<dbReference type="InterPro" id="IPR028325">
    <property type="entry name" value="VG_K_chnl"/>
</dbReference>
<dbReference type="GO" id="GO:0005251">
    <property type="term" value="F:delayed rectifier potassium channel activity"/>
    <property type="evidence" value="ECO:0007669"/>
    <property type="project" value="TreeGrafter"/>
</dbReference>
<feature type="domain" description="Ion transport" evidence="12">
    <location>
        <begin position="1"/>
        <end position="89"/>
    </location>
</feature>
<protein>
    <recommendedName>
        <fullName evidence="12">Ion transport domain-containing protein</fullName>
    </recommendedName>
</protein>
<dbReference type="SUPFAM" id="SSF81324">
    <property type="entry name" value="Voltage-gated potassium channels"/>
    <property type="match status" value="1"/>
</dbReference>
<keyword evidence="10" id="KW-0407">Ion channel</keyword>
<keyword evidence="2" id="KW-0813">Transport</keyword>
<keyword evidence="4 11" id="KW-0812">Transmembrane</keyword>
<keyword evidence="8" id="KW-0406">Ion transport</keyword>
<evidence type="ECO:0000256" key="6">
    <source>
        <dbReference type="ARBA" id="ARBA00022958"/>
    </source>
</evidence>
<dbReference type="PANTHER" id="PTHR11537:SF252">
    <property type="entry name" value="POTASSIUM VOLTAGE-GATED CHANNEL PROTEIN SHAW"/>
    <property type="match status" value="1"/>
</dbReference>
<organism evidence="13 14">
    <name type="scientific">Protopolystoma xenopodis</name>
    <dbReference type="NCBI Taxonomy" id="117903"/>
    <lineage>
        <taxon>Eukaryota</taxon>
        <taxon>Metazoa</taxon>
        <taxon>Spiralia</taxon>
        <taxon>Lophotrochozoa</taxon>
        <taxon>Platyhelminthes</taxon>
        <taxon>Monogenea</taxon>
        <taxon>Polyopisthocotylea</taxon>
        <taxon>Polystomatidea</taxon>
        <taxon>Polystomatidae</taxon>
        <taxon>Protopolystoma</taxon>
    </lineage>
</organism>
<evidence type="ECO:0000313" key="14">
    <source>
        <dbReference type="Proteomes" id="UP000784294"/>
    </source>
</evidence>
<dbReference type="Proteomes" id="UP000784294">
    <property type="component" value="Unassembled WGS sequence"/>
</dbReference>